<dbReference type="Proteomes" id="UP000827092">
    <property type="component" value="Unassembled WGS sequence"/>
</dbReference>
<comment type="caution">
    <text evidence="1">The sequence shown here is derived from an EMBL/GenBank/DDBJ whole genome shotgun (WGS) entry which is preliminary data.</text>
</comment>
<accession>A0AAV6TPC9</accession>
<sequence>MLSSKDQLVKEAAIQSLEEAVRKKAGVDPKYDNIFAYLSGSLPVPRTGDGVAGSVWSYVRGACLRLNKKFPVSWSRCSGTGMIKITIGHISSRSTTTITQSSKAYLFRQLKSAMSDYYLERISAKPDQGKTAALLASIQPPLPSSPTVHIHASATGASSIAPGWGATWNLRHNEIQDRIVRAIPNRSGTVTVNRRVSDSTLPLRSVIVVRRPDGSLLIIDVTVPFEDRVEALVKARRIKINKYQPLVDELATKGIRLD</sequence>
<evidence type="ECO:0000313" key="2">
    <source>
        <dbReference type="Proteomes" id="UP000827092"/>
    </source>
</evidence>
<dbReference type="AlphaFoldDB" id="A0AAV6TPC9"/>
<keyword evidence="2" id="KW-1185">Reference proteome</keyword>
<gene>
    <name evidence="1" type="ORF">JTE90_023239</name>
</gene>
<proteinExistence type="predicted"/>
<organism evidence="1 2">
    <name type="scientific">Oedothorax gibbosus</name>
    <dbReference type="NCBI Taxonomy" id="931172"/>
    <lineage>
        <taxon>Eukaryota</taxon>
        <taxon>Metazoa</taxon>
        <taxon>Ecdysozoa</taxon>
        <taxon>Arthropoda</taxon>
        <taxon>Chelicerata</taxon>
        <taxon>Arachnida</taxon>
        <taxon>Araneae</taxon>
        <taxon>Araneomorphae</taxon>
        <taxon>Entelegynae</taxon>
        <taxon>Araneoidea</taxon>
        <taxon>Linyphiidae</taxon>
        <taxon>Erigoninae</taxon>
        <taxon>Oedothorax</taxon>
    </lineage>
</organism>
<dbReference type="EMBL" id="JAFNEN010001510">
    <property type="protein sequence ID" value="KAG8173749.1"/>
    <property type="molecule type" value="Genomic_DNA"/>
</dbReference>
<reference evidence="1 2" key="1">
    <citation type="journal article" date="2022" name="Nat. Ecol. Evol.">
        <title>A masculinizing supergene underlies an exaggerated male reproductive morph in a spider.</title>
        <authorList>
            <person name="Hendrickx F."/>
            <person name="De Corte Z."/>
            <person name="Sonet G."/>
            <person name="Van Belleghem S.M."/>
            <person name="Kostlbacher S."/>
            <person name="Vangestel C."/>
        </authorList>
    </citation>
    <scope>NUCLEOTIDE SEQUENCE [LARGE SCALE GENOMIC DNA]</scope>
    <source>
        <strain evidence="1">W744_W776</strain>
    </source>
</reference>
<name>A0AAV6TPC9_9ARAC</name>
<evidence type="ECO:0000313" key="1">
    <source>
        <dbReference type="EMBL" id="KAG8173749.1"/>
    </source>
</evidence>
<protein>
    <submittedName>
        <fullName evidence="1">Uncharacterized protein</fullName>
    </submittedName>
</protein>